<reference evidence="5 6" key="1">
    <citation type="submission" date="2019-05" db="EMBL/GenBank/DDBJ databases">
        <title>Culicoidintestinum kansasii gen. nov., sp. nov. from the gastrointestinal tract of the biting midge, Culicoides sonorensis.</title>
        <authorList>
            <person name="Neupane S."/>
            <person name="Ghosh A."/>
            <person name="Gunther S."/>
            <person name="Martin K."/>
            <person name="Zurek L."/>
        </authorList>
    </citation>
    <scope>NUCLEOTIDE SEQUENCE [LARGE SCALE GENOMIC DNA]</scope>
    <source>
        <strain evidence="5 6">CS-1</strain>
    </source>
</reference>
<dbReference type="InterPro" id="IPR011991">
    <property type="entry name" value="ArsR-like_HTH"/>
</dbReference>
<dbReference type="InterPro" id="IPR036390">
    <property type="entry name" value="WH_DNA-bd_sf"/>
</dbReference>
<sequence length="98" mass="11511">MGSYIDIEEVCKLLADSTRLEIINMLSDKEVCICNLVDRFNISQPAISKHIKKLKDAGMLLERKQAQWNYYMLNKDYKYFDLVQYIIKMCPKDGLIQV</sequence>
<dbReference type="PANTHER" id="PTHR33154">
    <property type="entry name" value="TRANSCRIPTIONAL REGULATOR, ARSR FAMILY"/>
    <property type="match status" value="1"/>
</dbReference>
<dbReference type="CDD" id="cd00090">
    <property type="entry name" value="HTH_ARSR"/>
    <property type="match status" value="1"/>
</dbReference>
<dbReference type="EMBL" id="VBWP01000001">
    <property type="protein sequence ID" value="TLG77222.1"/>
    <property type="molecule type" value="Genomic_DNA"/>
</dbReference>
<evidence type="ECO:0000256" key="3">
    <source>
        <dbReference type="ARBA" id="ARBA00023163"/>
    </source>
</evidence>
<keyword evidence="6" id="KW-1185">Reference proteome</keyword>
<dbReference type="Pfam" id="PF01022">
    <property type="entry name" value="HTH_5"/>
    <property type="match status" value="1"/>
</dbReference>
<dbReference type="GO" id="GO:0003677">
    <property type="term" value="F:DNA binding"/>
    <property type="evidence" value="ECO:0007669"/>
    <property type="project" value="UniProtKB-KW"/>
</dbReference>
<dbReference type="InterPro" id="IPR051081">
    <property type="entry name" value="HTH_MetalResp_TranReg"/>
</dbReference>
<evidence type="ECO:0000256" key="1">
    <source>
        <dbReference type="ARBA" id="ARBA00023015"/>
    </source>
</evidence>
<dbReference type="PROSITE" id="PS50987">
    <property type="entry name" value="HTH_ARSR_2"/>
    <property type="match status" value="1"/>
</dbReference>
<dbReference type="InParanoid" id="A0A5R8QGW9"/>
<dbReference type="InterPro" id="IPR001845">
    <property type="entry name" value="HTH_ArsR_DNA-bd_dom"/>
</dbReference>
<accession>A0A5R8QGW9</accession>
<name>A0A5R8QGW9_9FIRM</name>
<dbReference type="InterPro" id="IPR036388">
    <property type="entry name" value="WH-like_DNA-bd_sf"/>
</dbReference>
<dbReference type="NCBIfam" id="NF033788">
    <property type="entry name" value="HTH_metalloreg"/>
    <property type="match status" value="1"/>
</dbReference>
<keyword evidence="2" id="KW-0238">DNA-binding</keyword>
<dbReference type="SMART" id="SM00418">
    <property type="entry name" value="HTH_ARSR"/>
    <property type="match status" value="1"/>
</dbReference>
<dbReference type="RefSeq" id="WP_138189830.1">
    <property type="nucleotide sequence ID" value="NZ_VBWP01000001.1"/>
</dbReference>
<dbReference type="GO" id="GO:0003700">
    <property type="term" value="F:DNA-binding transcription factor activity"/>
    <property type="evidence" value="ECO:0007669"/>
    <property type="project" value="InterPro"/>
</dbReference>
<gene>
    <name evidence="5" type="ORF">FEZ08_00995</name>
</gene>
<dbReference type="OrthoDB" id="9798835at2"/>
<dbReference type="AlphaFoldDB" id="A0A5R8QGW9"/>
<keyword evidence="1" id="KW-0805">Transcription regulation</keyword>
<dbReference type="PRINTS" id="PR00778">
    <property type="entry name" value="HTHARSR"/>
</dbReference>
<keyword evidence="3" id="KW-0804">Transcription</keyword>
<evidence type="ECO:0000313" key="6">
    <source>
        <dbReference type="Proteomes" id="UP000306912"/>
    </source>
</evidence>
<dbReference type="SUPFAM" id="SSF46785">
    <property type="entry name" value="Winged helix' DNA-binding domain"/>
    <property type="match status" value="1"/>
</dbReference>
<dbReference type="Gene3D" id="1.10.10.10">
    <property type="entry name" value="Winged helix-like DNA-binding domain superfamily/Winged helix DNA-binding domain"/>
    <property type="match status" value="1"/>
</dbReference>
<feature type="domain" description="HTH arsR-type" evidence="4">
    <location>
        <begin position="1"/>
        <end position="94"/>
    </location>
</feature>
<evidence type="ECO:0000256" key="2">
    <source>
        <dbReference type="ARBA" id="ARBA00023125"/>
    </source>
</evidence>
<dbReference type="PANTHER" id="PTHR33154:SF18">
    <property type="entry name" value="ARSENICAL RESISTANCE OPERON REPRESSOR"/>
    <property type="match status" value="1"/>
</dbReference>
<comment type="caution">
    <text evidence="5">The sequence shown here is derived from an EMBL/GenBank/DDBJ whole genome shotgun (WGS) entry which is preliminary data.</text>
</comment>
<protein>
    <submittedName>
        <fullName evidence="5">Winged helix-turn-helix transcriptional regulator</fullName>
    </submittedName>
</protein>
<proteinExistence type="predicted"/>
<dbReference type="FunCoup" id="A0A5R8QGW9">
    <property type="interactions" value="125"/>
</dbReference>
<dbReference type="Proteomes" id="UP000306912">
    <property type="component" value="Unassembled WGS sequence"/>
</dbReference>
<organism evidence="5 6">
    <name type="scientific">Culicoidibacter larvae</name>
    <dbReference type="NCBI Taxonomy" id="2579976"/>
    <lineage>
        <taxon>Bacteria</taxon>
        <taxon>Bacillati</taxon>
        <taxon>Bacillota</taxon>
        <taxon>Culicoidibacteria</taxon>
        <taxon>Culicoidibacterales</taxon>
        <taxon>Culicoidibacteraceae</taxon>
        <taxon>Culicoidibacter</taxon>
    </lineage>
</organism>
<evidence type="ECO:0000259" key="4">
    <source>
        <dbReference type="PROSITE" id="PS50987"/>
    </source>
</evidence>
<evidence type="ECO:0000313" key="5">
    <source>
        <dbReference type="EMBL" id="TLG77222.1"/>
    </source>
</evidence>